<evidence type="ECO:0000256" key="4">
    <source>
        <dbReference type="PROSITE-ProRule" id="PRU00489"/>
    </source>
</evidence>
<evidence type="ECO:0000313" key="5">
    <source>
        <dbReference type="EMBL" id="MDI7924205.1"/>
    </source>
</evidence>
<evidence type="ECO:0000256" key="2">
    <source>
        <dbReference type="ARBA" id="ARBA00022679"/>
    </source>
</evidence>
<dbReference type="PANTHER" id="PTHR12829">
    <property type="entry name" value="N6-ADENOSINE-METHYLTRANSFERASE"/>
    <property type="match status" value="1"/>
</dbReference>
<organism evidence="5 6">
    <name type="scientific">Ferirhizobium litorale</name>
    <dbReference type="NCBI Taxonomy" id="2927786"/>
    <lineage>
        <taxon>Bacteria</taxon>
        <taxon>Pseudomonadati</taxon>
        <taxon>Pseudomonadota</taxon>
        <taxon>Alphaproteobacteria</taxon>
        <taxon>Hyphomicrobiales</taxon>
        <taxon>Rhizobiaceae</taxon>
        <taxon>Ferirhizobium</taxon>
    </lineage>
</organism>
<keyword evidence="1 5" id="KW-0489">Methyltransferase</keyword>
<dbReference type="InterPro" id="IPR029063">
    <property type="entry name" value="SAM-dependent_MTases_sf"/>
</dbReference>
<proteinExistence type="inferred from homology"/>
<dbReference type="GO" id="GO:0032259">
    <property type="term" value="P:methylation"/>
    <property type="evidence" value="ECO:0007669"/>
    <property type="project" value="UniProtKB-KW"/>
</dbReference>
<evidence type="ECO:0000256" key="3">
    <source>
        <dbReference type="ARBA" id="ARBA00022691"/>
    </source>
</evidence>
<keyword evidence="6" id="KW-1185">Reference proteome</keyword>
<protein>
    <submittedName>
        <fullName evidence="5">MT-A70 family methyltransferase</fullName>
    </submittedName>
</protein>
<sequence length="360" mass="40233">MNEQRRNAEGMAMSGSADLVAISRELANASDPFQVRDLEAKIDGIETYMKRSGLWTIEEIRPVVETRIRARHKLGGFLRAVERGKPFPGSSTLSGLTRFKDFIAKLNLTPPVALEAQRLSTLPEEEREQAFAELRARDPNALPSLGALIVLARPYWYQESRKARHEGTAAKANGQAAESPLGPFPLIYADPPWKFEIYSDKGLERTPDQHYPTLSDAEIMDFHVGEKLVSEIAHRDAALLLWCTSSNLERAVGILGAWGLTFKTSAVWVKDKTGLGLVFRNQHELLLYGTRGAMPGPQYQPPSVFSYPRGAHSAKPPEIRAEIERMYPDFDRSARIELFARGDIEGWTTYGFETDDKACA</sequence>
<dbReference type="Pfam" id="PF05063">
    <property type="entry name" value="MT-A70"/>
    <property type="match status" value="1"/>
</dbReference>
<evidence type="ECO:0000313" key="6">
    <source>
        <dbReference type="Proteomes" id="UP001161580"/>
    </source>
</evidence>
<dbReference type="SUPFAM" id="SSF53335">
    <property type="entry name" value="S-adenosyl-L-methionine-dependent methyltransferases"/>
    <property type="match status" value="1"/>
</dbReference>
<dbReference type="PANTHER" id="PTHR12829:SF7">
    <property type="entry name" value="N6-ADENOSINE-METHYLTRANSFERASE CATALYTIC SUBUNIT"/>
    <property type="match status" value="1"/>
</dbReference>
<comment type="similarity">
    <text evidence="4">Belongs to the MT-A70-like family.</text>
</comment>
<dbReference type="GO" id="GO:0008168">
    <property type="term" value="F:methyltransferase activity"/>
    <property type="evidence" value="ECO:0007669"/>
    <property type="project" value="UniProtKB-KW"/>
</dbReference>
<dbReference type="Proteomes" id="UP001161580">
    <property type="component" value="Unassembled WGS sequence"/>
</dbReference>
<keyword evidence="3" id="KW-0949">S-adenosyl-L-methionine</keyword>
<reference evidence="5" key="1">
    <citation type="submission" date="2022-03" db="EMBL/GenBank/DDBJ databases">
        <title>Fererhizobium litorale gen. nov., sp. nov., isolated from sandy sediments of the Sea of Japan seashore.</title>
        <authorList>
            <person name="Romanenko L."/>
            <person name="Kurilenko V."/>
            <person name="Otstavnykh N."/>
            <person name="Svetashev V."/>
            <person name="Tekutyeva L."/>
            <person name="Isaeva M."/>
            <person name="Mikhailov V."/>
        </authorList>
    </citation>
    <scope>NUCLEOTIDE SEQUENCE</scope>
    <source>
        <strain evidence="5">KMM 9576</strain>
    </source>
</reference>
<dbReference type="RefSeq" id="WP_311788293.1">
    <property type="nucleotide sequence ID" value="NZ_JALDYY010000014.1"/>
</dbReference>
<dbReference type="EMBL" id="JALDYZ010000013">
    <property type="protein sequence ID" value="MDI7924205.1"/>
    <property type="molecule type" value="Genomic_DNA"/>
</dbReference>
<comment type="caution">
    <text evidence="5">The sequence shown here is derived from an EMBL/GenBank/DDBJ whole genome shotgun (WGS) entry which is preliminary data.</text>
</comment>
<keyword evidence="2" id="KW-0808">Transferase</keyword>
<evidence type="ECO:0000256" key="1">
    <source>
        <dbReference type="ARBA" id="ARBA00022603"/>
    </source>
</evidence>
<dbReference type="AlphaFoldDB" id="A0AAE3QFJ0"/>
<gene>
    <name evidence="5" type="ORF">MRS75_19250</name>
</gene>
<accession>A0AAE3QFJ0</accession>
<dbReference type="InterPro" id="IPR007757">
    <property type="entry name" value="MT-A70-like"/>
</dbReference>
<name>A0AAE3QFJ0_9HYPH</name>
<dbReference type="PROSITE" id="PS51143">
    <property type="entry name" value="MT_A70"/>
    <property type="match status" value="1"/>
</dbReference>